<dbReference type="PANTHER" id="PTHR42307">
    <property type="entry name" value="PUP DEAMIDASE/DEPUPYLASE"/>
    <property type="match status" value="1"/>
</dbReference>
<evidence type="ECO:0000256" key="6">
    <source>
        <dbReference type="ARBA" id="ARBA00022842"/>
    </source>
</evidence>
<feature type="active site" description="Proton acceptor" evidence="7">
    <location>
        <position position="57"/>
    </location>
</feature>
<keyword evidence="5 7" id="KW-0067">ATP-binding</keyword>
<comment type="miscellaneous">
    <text evidence="7">The reaction mechanism probably proceeds via the activation of Pup by phosphorylation of its C-terminal glutamate, which is then subject to nucleophilic attack by the substrate lysine, resulting in an isopeptide bond and the release of phosphate as a good leaving group.</text>
</comment>
<keyword evidence="1 7" id="KW-0436">Ligase</keyword>
<keyword evidence="10" id="KW-1185">Reference proteome</keyword>
<feature type="binding site" evidence="7">
    <location>
        <position position="55"/>
    </location>
    <ligand>
        <name>Mg(2+)</name>
        <dbReference type="ChEBI" id="CHEBI:18420"/>
    </ligand>
</feature>
<comment type="caution">
    <text evidence="9">The sequence shown here is derived from an EMBL/GenBank/DDBJ whole genome shotgun (WGS) entry which is preliminary data.</text>
</comment>
<feature type="binding site" evidence="7">
    <location>
        <position position="66"/>
    </location>
    <ligand>
        <name>ATP</name>
        <dbReference type="ChEBI" id="CHEBI:30616"/>
    </ligand>
</feature>
<evidence type="ECO:0000256" key="7">
    <source>
        <dbReference type="HAMAP-Rule" id="MF_02111"/>
    </source>
</evidence>
<dbReference type="PANTHER" id="PTHR42307:SF3">
    <property type="entry name" value="PUP--PROTEIN LIGASE"/>
    <property type="match status" value="1"/>
</dbReference>
<gene>
    <name evidence="7 9" type="primary">pafA</name>
    <name evidence="9" type="ORF">ACFFFR_01210</name>
</gene>
<comment type="pathway">
    <text evidence="7">Protein degradation; proteasomal Pup-dependent pathway.</text>
</comment>
<evidence type="ECO:0000256" key="1">
    <source>
        <dbReference type="ARBA" id="ARBA00022598"/>
    </source>
</evidence>
<keyword evidence="4 7" id="KW-0833">Ubl conjugation pathway</keyword>
<dbReference type="InterPro" id="IPR022279">
    <property type="entry name" value="Pup_ligase"/>
</dbReference>
<evidence type="ECO:0000256" key="4">
    <source>
        <dbReference type="ARBA" id="ARBA00022786"/>
    </source>
</evidence>
<feature type="binding site" evidence="7">
    <location>
        <position position="53"/>
    </location>
    <ligand>
        <name>ATP</name>
        <dbReference type="ChEBI" id="CHEBI:30616"/>
    </ligand>
</feature>
<proteinExistence type="inferred from homology"/>
<keyword evidence="3 7" id="KW-0547">Nucleotide-binding</keyword>
<evidence type="ECO:0000256" key="5">
    <source>
        <dbReference type="ARBA" id="ARBA00022840"/>
    </source>
</evidence>
<dbReference type="NCBIfam" id="TIGR03686">
    <property type="entry name" value="pupylate_PafA"/>
    <property type="match status" value="1"/>
</dbReference>
<evidence type="ECO:0000256" key="3">
    <source>
        <dbReference type="ARBA" id="ARBA00022741"/>
    </source>
</evidence>
<accession>A0ABV6P7A2</accession>
<feature type="binding site" evidence="7">
    <location>
        <position position="9"/>
    </location>
    <ligand>
        <name>Mg(2+)</name>
        <dbReference type="ChEBI" id="CHEBI:18420"/>
    </ligand>
</feature>
<sequence>MKRRVYGVETEFGINYHNPDAKPLTPEEVARYLFKPVVRWGRSSNVFIPNGARLYLDVGSHPEYATAECDNLLDLIAQDKAGEWIFSKLVAQAQQAMAEDGFHGRVFLLKNNTDSKGNSFGSHENYLIPRKTEYRRLTEILIPFLVTRQFLAGAGRVVPATEEQPAHFSFSQRADFVLDAVSSATTRSRPIINTRDEPHADASLHRRLHVIVGDSNMSETTQLLRFGSTEIILRMIEEGVIFGDKRIANPIRAIQELSHDMTGQTLIQLATGETISGLDLQEFFLEKAKSFIAKEGPHHEHVEPVLELWEKVLTAVRSEDYSSIETDIDWAIKHKLLVAYQEKHGLDWADPRIRQLDFTYHDIDPARGLFNVLQARGQATRVLTDSDIGHAMEHAPATTRAALRGRFVNETHARGEDINVDWVHMRANNKPIELVLVKDPFQTESEKMDRLIELLGEPDPDYQHPDWLRA</sequence>
<dbReference type="InterPro" id="IPR004347">
    <property type="entry name" value="Pup_ligase/deamidase"/>
</dbReference>
<evidence type="ECO:0000256" key="8">
    <source>
        <dbReference type="NCBIfam" id="TIGR03686"/>
    </source>
</evidence>
<dbReference type="HAMAP" id="MF_02111">
    <property type="entry name" value="Pup_ligase"/>
    <property type="match status" value="1"/>
</dbReference>
<organism evidence="9 10">
    <name type="scientific">Micrococcoides hystricis</name>
    <dbReference type="NCBI Taxonomy" id="1572761"/>
    <lineage>
        <taxon>Bacteria</taxon>
        <taxon>Bacillati</taxon>
        <taxon>Actinomycetota</taxon>
        <taxon>Actinomycetes</taxon>
        <taxon>Micrococcales</taxon>
        <taxon>Micrococcaceae</taxon>
        <taxon>Micrococcoides</taxon>
    </lineage>
</organism>
<evidence type="ECO:0000313" key="9">
    <source>
        <dbReference type="EMBL" id="MFC0581007.1"/>
    </source>
</evidence>
<comment type="function">
    <text evidence="7">Catalyzes the covalent attachment of the prokaryotic ubiquitin-like protein modifier Pup to the proteasomal substrate proteins, thereby targeting them for proteasomal degradation. This tagging system is termed pupylation. The ligation reaction involves the side-chain carboxylate of the C-terminal glutamate of Pup and the side-chain amino group of a substrate lysine.</text>
</comment>
<feature type="binding site" evidence="7">
    <location>
        <position position="422"/>
    </location>
    <ligand>
        <name>ATP</name>
        <dbReference type="ChEBI" id="CHEBI:30616"/>
    </ligand>
</feature>
<comment type="catalytic activity">
    <reaction evidence="7">
        <text>ATP + [prokaryotic ubiquitin-like protein]-L-glutamate + [protein]-L-lysine = ADP + phosphate + N(6)-([prokaryotic ubiquitin-like protein]-gamma-L-glutamyl)-[protein]-L-lysine.</text>
        <dbReference type="EC" id="6.3.1.19"/>
    </reaction>
</comment>
<reference evidence="9 10" key="1">
    <citation type="submission" date="2024-09" db="EMBL/GenBank/DDBJ databases">
        <authorList>
            <person name="Sun Q."/>
            <person name="Mori K."/>
        </authorList>
    </citation>
    <scope>NUCLEOTIDE SEQUENCE [LARGE SCALE GENOMIC DNA]</scope>
    <source>
        <strain evidence="9 10">NCAIM B.02604</strain>
    </source>
</reference>
<dbReference type="RefSeq" id="WP_377457492.1">
    <property type="nucleotide sequence ID" value="NZ_JBHLUB010000001.1"/>
</dbReference>
<evidence type="ECO:0000313" key="10">
    <source>
        <dbReference type="Proteomes" id="UP001589862"/>
    </source>
</evidence>
<dbReference type="Pfam" id="PF03136">
    <property type="entry name" value="Pup_ligase"/>
    <property type="match status" value="1"/>
</dbReference>
<dbReference type="EC" id="6.3.1.19" evidence="7 8"/>
<dbReference type="Proteomes" id="UP001589862">
    <property type="component" value="Unassembled WGS sequence"/>
</dbReference>
<keyword evidence="2 7" id="KW-0479">Metal-binding</keyword>
<dbReference type="GO" id="GO:0016874">
    <property type="term" value="F:ligase activity"/>
    <property type="evidence" value="ECO:0007669"/>
    <property type="project" value="UniProtKB-KW"/>
</dbReference>
<evidence type="ECO:0000256" key="2">
    <source>
        <dbReference type="ARBA" id="ARBA00022723"/>
    </source>
</evidence>
<keyword evidence="6 7" id="KW-0460">Magnesium</keyword>
<dbReference type="EMBL" id="JBHLUB010000001">
    <property type="protein sequence ID" value="MFC0581007.1"/>
    <property type="molecule type" value="Genomic_DNA"/>
</dbReference>
<name>A0ABV6P7A2_9MICC</name>
<protein>
    <recommendedName>
        <fullName evidence="7 8">Pup--protein ligase</fullName>
        <ecNumber evidence="7 8">6.3.1.19</ecNumber>
    </recommendedName>
    <alternativeName>
        <fullName evidence="7">Proteasome accessory factor A</fullName>
    </alternativeName>
    <alternativeName>
        <fullName evidence="7">Pup-conjugating enzyme</fullName>
    </alternativeName>
</protein>
<feature type="binding site" evidence="7">
    <location>
        <position position="63"/>
    </location>
    <ligand>
        <name>Mg(2+)</name>
        <dbReference type="ChEBI" id="CHEBI:18420"/>
    </ligand>
</feature>
<comment type="pathway">
    <text evidence="7">Protein modification; protein pupylation.</text>
</comment>
<comment type="similarity">
    <text evidence="7">Belongs to the Pup ligase/Pup deamidase family. Pup-conjugating enzyme subfamily.</text>
</comment>